<dbReference type="GO" id="GO:0005886">
    <property type="term" value="C:plasma membrane"/>
    <property type="evidence" value="ECO:0007669"/>
    <property type="project" value="UniProtKB-SubCell"/>
</dbReference>
<dbReference type="SMART" id="SM00388">
    <property type="entry name" value="HisKA"/>
    <property type="match status" value="1"/>
</dbReference>
<evidence type="ECO:0000313" key="16">
    <source>
        <dbReference type="Proteomes" id="UP000199063"/>
    </source>
</evidence>
<gene>
    <name evidence="15" type="ORF">SAMN05444921_12016</name>
</gene>
<evidence type="ECO:0000256" key="10">
    <source>
        <dbReference type="ARBA" id="ARBA00023136"/>
    </source>
</evidence>
<dbReference type="InterPro" id="IPR004358">
    <property type="entry name" value="Sig_transdc_His_kin-like_C"/>
</dbReference>
<dbReference type="PRINTS" id="PR00344">
    <property type="entry name" value="BCTRLSENSOR"/>
</dbReference>
<evidence type="ECO:0000256" key="9">
    <source>
        <dbReference type="ARBA" id="ARBA00023012"/>
    </source>
</evidence>
<evidence type="ECO:0000259" key="13">
    <source>
        <dbReference type="PROSITE" id="PS50109"/>
    </source>
</evidence>
<keyword evidence="5" id="KW-0808">Transferase</keyword>
<dbReference type="InterPro" id="IPR003661">
    <property type="entry name" value="HisK_dim/P_dom"/>
</dbReference>
<dbReference type="Pfam" id="PF02518">
    <property type="entry name" value="HATPase_c"/>
    <property type="match status" value="1"/>
</dbReference>
<evidence type="ECO:0000256" key="4">
    <source>
        <dbReference type="ARBA" id="ARBA00022553"/>
    </source>
</evidence>
<dbReference type="STRING" id="1196353.SAMN05444921_12016"/>
<dbReference type="InterPro" id="IPR036097">
    <property type="entry name" value="HisK_dim/P_sf"/>
</dbReference>
<keyword evidence="7 15" id="KW-0418">Kinase</keyword>
<dbReference type="PANTHER" id="PTHR45436">
    <property type="entry name" value="SENSOR HISTIDINE KINASE YKOH"/>
    <property type="match status" value="1"/>
</dbReference>
<feature type="domain" description="Histidine kinase" evidence="13">
    <location>
        <begin position="302"/>
        <end position="518"/>
    </location>
</feature>
<dbReference type="InterPro" id="IPR005467">
    <property type="entry name" value="His_kinase_dom"/>
</dbReference>
<evidence type="ECO:0000313" key="15">
    <source>
        <dbReference type="EMBL" id="SDN13950.1"/>
    </source>
</evidence>
<keyword evidence="9" id="KW-0902">Two-component regulatory system</keyword>
<dbReference type="InterPro" id="IPR050428">
    <property type="entry name" value="TCS_sensor_his_kinase"/>
</dbReference>
<dbReference type="InterPro" id="IPR003594">
    <property type="entry name" value="HATPase_dom"/>
</dbReference>
<keyword evidence="6 12" id="KW-0812">Transmembrane</keyword>
<feature type="transmembrane region" description="Helical" evidence="12">
    <location>
        <begin position="49"/>
        <end position="69"/>
    </location>
</feature>
<protein>
    <recommendedName>
        <fullName evidence="3">histidine kinase</fullName>
        <ecNumber evidence="3">2.7.13.3</ecNumber>
    </recommendedName>
</protein>
<dbReference type="Pfam" id="PF00512">
    <property type="entry name" value="HisKA"/>
    <property type="match status" value="1"/>
</dbReference>
<dbReference type="CDD" id="cd00082">
    <property type="entry name" value="HisKA"/>
    <property type="match status" value="1"/>
</dbReference>
<name>A0A1G9YXV0_9ACTN</name>
<feature type="region of interest" description="Disordered" evidence="11">
    <location>
        <begin position="1"/>
        <end position="24"/>
    </location>
</feature>
<evidence type="ECO:0000256" key="8">
    <source>
        <dbReference type="ARBA" id="ARBA00022989"/>
    </source>
</evidence>
<evidence type="ECO:0000256" key="12">
    <source>
        <dbReference type="SAM" id="Phobius"/>
    </source>
</evidence>
<evidence type="ECO:0000256" key="3">
    <source>
        <dbReference type="ARBA" id="ARBA00012438"/>
    </source>
</evidence>
<dbReference type="SUPFAM" id="SSF158472">
    <property type="entry name" value="HAMP domain-like"/>
    <property type="match status" value="1"/>
</dbReference>
<proteinExistence type="predicted"/>
<evidence type="ECO:0000256" key="6">
    <source>
        <dbReference type="ARBA" id="ARBA00022692"/>
    </source>
</evidence>
<dbReference type="Gene3D" id="3.30.565.10">
    <property type="entry name" value="Histidine kinase-like ATPase, C-terminal domain"/>
    <property type="match status" value="1"/>
</dbReference>
<keyword evidence="8 12" id="KW-1133">Transmembrane helix</keyword>
<comment type="subcellular location">
    <subcellularLocation>
        <location evidence="2">Cell membrane</location>
    </subcellularLocation>
</comment>
<organism evidence="15 16">
    <name type="scientific">Streptomyces wuyuanensis</name>
    <dbReference type="NCBI Taxonomy" id="1196353"/>
    <lineage>
        <taxon>Bacteria</taxon>
        <taxon>Bacillati</taxon>
        <taxon>Actinomycetota</taxon>
        <taxon>Actinomycetes</taxon>
        <taxon>Kitasatosporales</taxon>
        <taxon>Streptomycetaceae</taxon>
        <taxon>Streptomyces</taxon>
    </lineage>
</organism>
<evidence type="ECO:0000256" key="5">
    <source>
        <dbReference type="ARBA" id="ARBA00022679"/>
    </source>
</evidence>
<evidence type="ECO:0000256" key="11">
    <source>
        <dbReference type="SAM" id="MobiDB-lite"/>
    </source>
</evidence>
<evidence type="ECO:0000256" key="7">
    <source>
        <dbReference type="ARBA" id="ARBA00022777"/>
    </source>
</evidence>
<feature type="transmembrane region" description="Helical" evidence="12">
    <location>
        <begin position="220"/>
        <end position="241"/>
    </location>
</feature>
<dbReference type="SMART" id="SM00304">
    <property type="entry name" value="HAMP"/>
    <property type="match status" value="1"/>
</dbReference>
<keyword evidence="4" id="KW-0597">Phosphoprotein</keyword>
<dbReference type="Gene3D" id="1.10.287.130">
    <property type="match status" value="1"/>
</dbReference>
<dbReference type="FunFam" id="1.10.287.130:FF:000010">
    <property type="entry name" value="Two-component sensor histidine kinase"/>
    <property type="match status" value="1"/>
</dbReference>
<dbReference type="PANTHER" id="PTHR45436:SF5">
    <property type="entry name" value="SENSOR HISTIDINE KINASE TRCS"/>
    <property type="match status" value="1"/>
</dbReference>
<dbReference type="Gene3D" id="6.10.340.10">
    <property type="match status" value="1"/>
</dbReference>
<dbReference type="PROSITE" id="PS50109">
    <property type="entry name" value="HIS_KIN"/>
    <property type="match status" value="1"/>
</dbReference>
<dbReference type="CDD" id="cd06225">
    <property type="entry name" value="HAMP"/>
    <property type="match status" value="1"/>
</dbReference>
<dbReference type="SUPFAM" id="SSF55874">
    <property type="entry name" value="ATPase domain of HSP90 chaperone/DNA topoisomerase II/histidine kinase"/>
    <property type="match status" value="1"/>
</dbReference>
<dbReference type="InterPro" id="IPR036890">
    <property type="entry name" value="HATPase_C_sf"/>
</dbReference>
<keyword evidence="10 12" id="KW-0472">Membrane</keyword>
<dbReference type="InterPro" id="IPR003660">
    <property type="entry name" value="HAMP_dom"/>
</dbReference>
<dbReference type="PROSITE" id="PS50885">
    <property type="entry name" value="HAMP"/>
    <property type="match status" value="1"/>
</dbReference>
<dbReference type="AlphaFoldDB" id="A0A1G9YXV0"/>
<dbReference type="SUPFAM" id="SSF47384">
    <property type="entry name" value="Homodimeric domain of signal transducing histidine kinase"/>
    <property type="match status" value="1"/>
</dbReference>
<sequence length="531" mass="56660">MRGGRSVRARKPVREREAEAAGRGSRPAGFRQAVLARIPLPLRGLRARLVVAFVLVAMASALSTGAVAFREARTGVLQQSQDSVIRQFRTSVDAAAAYIPPAPSHAYLQKAAVQVFQANQAPGRRVMATYGGVRAAAPSADFDKISPGLRRSVETRRAAVFQRVNADGHPYLVVGMPITYNSGEGTESRLSGVVMYLVVPQNTEQAYVDAMVGAIEHATLWALGLAVVLALLAASGVLRPVRALRRATRRMAEGHLDVRLVVDGSDELADLSRSFNHTAAALEASVAELRRLEAQARRFVADVSHELRTPLAAMAAVTDVLDANAPHVNRDTGEALRLISEGTGRLSGLVDDLMEISRFDAGAAELGLDEIDLAEFVEHTLAGRGWRGRVETRLPRPGALRARVDPRRLDVVIANLVGNALRHGEPPVRLAVGVREERADLTWAVIEVTDNGPGLAEEAMPHIFERFYKASTARARSESSGLGLAITAENVHLHGGRIRAANLAGGGASFTVELPLHGPAAPHRESGAGAG</sequence>
<evidence type="ECO:0000256" key="2">
    <source>
        <dbReference type="ARBA" id="ARBA00004236"/>
    </source>
</evidence>
<dbReference type="EC" id="2.7.13.3" evidence="3"/>
<feature type="domain" description="HAMP" evidence="14">
    <location>
        <begin position="235"/>
        <end position="287"/>
    </location>
</feature>
<keyword evidence="16" id="KW-1185">Reference proteome</keyword>
<dbReference type="Pfam" id="PF00672">
    <property type="entry name" value="HAMP"/>
    <property type="match status" value="1"/>
</dbReference>
<dbReference type="EMBL" id="FNHI01000020">
    <property type="protein sequence ID" value="SDN13950.1"/>
    <property type="molecule type" value="Genomic_DNA"/>
</dbReference>
<dbReference type="Proteomes" id="UP000199063">
    <property type="component" value="Unassembled WGS sequence"/>
</dbReference>
<evidence type="ECO:0000259" key="14">
    <source>
        <dbReference type="PROSITE" id="PS50885"/>
    </source>
</evidence>
<feature type="compositionally biased region" description="Basic residues" evidence="11">
    <location>
        <begin position="1"/>
        <end position="11"/>
    </location>
</feature>
<evidence type="ECO:0000256" key="1">
    <source>
        <dbReference type="ARBA" id="ARBA00000085"/>
    </source>
</evidence>
<accession>A0A1G9YXV0</accession>
<dbReference type="GO" id="GO:0000155">
    <property type="term" value="F:phosphorelay sensor kinase activity"/>
    <property type="evidence" value="ECO:0007669"/>
    <property type="project" value="InterPro"/>
</dbReference>
<dbReference type="SMART" id="SM00387">
    <property type="entry name" value="HATPase_c"/>
    <property type="match status" value="1"/>
</dbReference>
<dbReference type="CDD" id="cd00075">
    <property type="entry name" value="HATPase"/>
    <property type="match status" value="1"/>
</dbReference>
<comment type="catalytic activity">
    <reaction evidence="1">
        <text>ATP + protein L-histidine = ADP + protein N-phospho-L-histidine.</text>
        <dbReference type="EC" id="2.7.13.3"/>
    </reaction>
</comment>
<reference evidence="16" key="1">
    <citation type="submission" date="2016-10" db="EMBL/GenBank/DDBJ databases">
        <authorList>
            <person name="Varghese N."/>
            <person name="Submissions S."/>
        </authorList>
    </citation>
    <scope>NUCLEOTIDE SEQUENCE [LARGE SCALE GENOMIC DNA]</scope>
    <source>
        <strain evidence="16">CGMCC 4.7042</strain>
    </source>
</reference>